<sequence length="57" mass="6677">MLCSKGNFQLILKTVLIARRFTQQMIATISNLRNVKIFKFNLHKHYIKNNVLDAIIC</sequence>
<proteinExistence type="predicted"/>
<accession>A0ABU1LCC0</accession>
<evidence type="ECO:0000313" key="2">
    <source>
        <dbReference type="Proteomes" id="UP001184853"/>
    </source>
</evidence>
<gene>
    <name evidence="1" type="ORF">J2781_001299</name>
</gene>
<evidence type="ECO:0008006" key="3">
    <source>
        <dbReference type="Google" id="ProtNLM"/>
    </source>
</evidence>
<name>A0ABU1LCC0_9FLAO</name>
<comment type="caution">
    <text evidence="1">The sequence shown here is derived from an EMBL/GenBank/DDBJ whole genome shotgun (WGS) entry which is preliminary data.</text>
</comment>
<evidence type="ECO:0000313" key="1">
    <source>
        <dbReference type="EMBL" id="MDR6404384.1"/>
    </source>
</evidence>
<dbReference type="EMBL" id="JAVDQS010000002">
    <property type="protein sequence ID" value="MDR6404384.1"/>
    <property type="molecule type" value="Genomic_DNA"/>
</dbReference>
<organism evidence="1 2">
    <name type="scientific">Chryseobacterium geocarposphaerae</name>
    <dbReference type="NCBI Taxonomy" id="1416776"/>
    <lineage>
        <taxon>Bacteria</taxon>
        <taxon>Pseudomonadati</taxon>
        <taxon>Bacteroidota</taxon>
        <taxon>Flavobacteriia</taxon>
        <taxon>Flavobacteriales</taxon>
        <taxon>Weeksellaceae</taxon>
        <taxon>Chryseobacterium group</taxon>
        <taxon>Chryseobacterium</taxon>
    </lineage>
</organism>
<keyword evidence="2" id="KW-1185">Reference proteome</keyword>
<protein>
    <recommendedName>
        <fullName evidence="3">DDE family transposase</fullName>
    </recommendedName>
</protein>
<reference evidence="1 2" key="1">
    <citation type="submission" date="2023-07" db="EMBL/GenBank/DDBJ databases">
        <title>Sorghum-associated microbial communities from plants grown in Nebraska, USA.</title>
        <authorList>
            <person name="Schachtman D."/>
        </authorList>
    </citation>
    <scope>NUCLEOTIDE SEQUENCE [LARGE SCALE GENOMIC DNA]</scope>
    <source>
        <strain evidence="1 2">DS1709</strain>
    </source>
</reference>
<dbReference type="Proteomes" id="UP001184853">
    <property type="component" value="Unassembled WGS sequence"/>
</dbReference>